<dbReference type="InterPro" id="IPR051681">
    <property type="entry name" value="Ser/Thr_Kinases-Pseudokinases"/>
</dbReference>
<accession>A0AAD7B1P0</accession>
<feature type="domain" description="Protein kinase" evidence="5">
    <location>
        <begin position="106"/>
        <end position="338"/>
    </location>
</feature>
<dbReference type="InterPro" id="IPR008266">
    <property type="entry name" value="Tyr_kinase_AS"/>
</dbReference>
<dbReference type="InterPro" id="IPR000719">
    <property type="entry name" value="Prot_kinase_dom"/>
</dbReference>
<evidence type="ECO:0000313" key="6">
    <source>
        <dbReference type="EMBL" id="KAJ7607404.1"/>
    </source>
</evidence>
<gene>
    <name evidence="6" type="ORF">FB45DRAFT_764299</name>
</gene>
<keyword evidence="7" id="KW-1185">Reference proteome</keyword>
<comment type="caution">
    <text evidence="6">The sequence shown here is derived from an EMBL/GenBank/DDBJ whole genome shotgun (WGS) entry which is preliminary data.</text>
</comment>
<keyword evidence="1" id="KW-0808">Transferase</keyword>
<evidence type="ECO:0000256" key="2">
    <source>
        <dbReference type="ARBA" id="ARBA00022741"/>
    </source>
</evidence>
<dbReference type="Gene3D" id="1.10.510.10">
    <property type="entry name" value="Transferase(Phosphotransferase) domain 1"/>
    <property type="match status" value="1"/>
</dbReference>
<dbReference type="PANTHER" id="PTHR44329">
    <property type="entry name" value="SERINE/THREONINE-PROTEIN KINASE TNNI3K-RELATED"/>
    <property type="match status" value="1"/>
</dbReference>
<evidence type="ECO:0000256" key="3">
    <source>
        <dbReference type="ARBA" id="ARBA00022777"/>
    </source>
</evidence>
<protein>
    <submittedName>
        <fullName evidence="6">Kinase-like domain-containing protein</fullName>
    </submittedName>
</protein>
<dbReference type="InterPro" id="IPR001245">
    <property type="entry name" value="Ser-Thr/Tyr_kinase_cat_dom"/>
</dbReference>
<evidence type="ECO:0000313" key="7">
    <source>
        <dbReference type="Proteomes" id="UP001221142"/>
    </source>
</evidence>
<dbReference type="EMBL" id="JARKIF010000050">
    <property type="protein sequence ID" value="KAJ7607404.1"/>
    <property type="molecule type" value="Genomic_DNA"/>
</dbReference>
<proteinExistence type="predicted"/>
<dbReference type="PROSITE" id="PS50011">
    <property type="entry name" value="PROTEIN_KINASE_DOM"/>
    <property type="match status" value="1"/>
</dbReference>
<reference evidence="6" key="1">
    <citation type="submission" date="2023-03" db="EMBL/GenBank/DDBJ databases">
        <title>Massive genome expansion in bonnet fungi (Mycena s.s.) driven by repeated elements and novel gene families across ecological guilds.</title>
        <authorList>
            <consortium name="Lawrence Berkeley National Laboratory"/>
            <person name="Harder C.B."/>
            <person name="Miyauchi S."/>
            <person name="Viragh M."/>
            <person name="Kuo A."/>
            <person name="Thoen E."/>
            <person name="Andreopoulos B."/>
            <person name="Lu D."/>
            <person name="Skrede I."/>
            <person name="Drula E."/>
            <person name="Henrissat B."/>
            <person name="Morin E."/>
            <person name="Kohler A."/>
            <person name="Barry K."/>
            <person name="LaButti K."/>
            <person name="Morin E."/>
            <person name="Salamov A."/>
            <person name="Lipzen A."/>
            <person name="Mereny Z."/>
            <person name="Hegedus B."/>
            <person name="Baldrian P."/>
            <person name="Stursova M."/>
            <person name="Weitz H."/>
            <person name="Taylor A."/>
            <person name="Grigoriev I.V."/>
            <person name="Nagy L.G."/>
            <person name="Martin F."/>
            <person name="Kauserud H."/>
        </authorList>
    </citation>
    <scope>NUCLEOTIDE SEQUENCE</scope>
    <source>
        <strain evidence="6">9284</strain>
    </source>
</reference>
<evidence type="ECO:0000256" key="4">
    <source>
        <dbReference type="ARBA" id="ARBA00022840"/>
    </source>
</evidence>
<dbReference type="InterPro" id="IPR011009">
    <property type="entry name" value="Kinase-like_dom_sf"/>
</dbReference>
<dbReference type="Proteomes" id="UP001221142">
    <property type="component" value="Unassembled WGS sequence"/>
</dbReference>
<dbReference type="PROSITE" id="PS00109">
    <property type="entry name" value="PROTEIN_KINASE_TYR"/>
    <property type="match status" value="1"/>
</dbReference>
<name>A0AAD7B1P0_9AGAR</name>
<dbReference type="AlphaFoldDB" id="A0AAD7B1P0"/>
<sequence>MQPQFIQLSSELGVTNDAGLRRSLRVDEDLIAAHILSIFDGNAAERAVLSLRGDAAEGFLDVIQDTLDRGFLMQEEHAQKARRIIRKLSKACDRLPSSLFITGVSKREVHPSFGGGFGDVYRAQYNNKTVALKHLRHFLRGEELRALRLKLCQEALIWKDLNHPNILTFIGIDRETFPSSLCMVSPWMENGTVLNYLNLHARKNVDKLLFEIAQGIQYLHSRNIVHGDLRGGNILIKADWGACLADFGLSSFTDVTSRSHTSNRAGSMYWMAPELMHPDRFGMKFVRTPATDVYAFGCVCFEVSSFTGSMYMLTASFFLTSCTPEDRRSQNSQKWLRC</sequence>
<organism evidence="6 7">
    <name type="scientific">Roridomyces roridus</name>
    <dbReference type="NCBI Taxonomy" id="1738132"/>
    <lineage>
        <taxon>Eukaryota</taxon>
        <taxon>Fungi</taxon>
        <taxon>Dikarya</taxon>
        <taxon>Basidiomycota</taxon>
        <taxon>Agaricomycotina</taxon>
        <taxon>Agaricomycetes</taxon>
        <taxon>Agaricomycetidae</taxon>
        <taxon>Agaricales</taxon>
        <taxon>Marasmiineae</taxon>
        <taxon>Mycenaceae</taxon>
        <taxon>Roridomyces</taxon>
    </lineage>
</organism>
<dbReference type="GO" id="GO:0005524">
    <property type="term" value="F:ATP binding"/>
    <property type="evidence" value="ECO:0007669"/>
    <property type="project" value="UniProtKB-KW"/>
</dbReference>
<evidence type="ECO:0000256" key="1">
    <source>
        <dbReference type="ARBA" id="ARBA00022679"/>
    </source>
</evidence>
<dbReference type="SUPFAM" id="SSF56112">
    <property type="entry name" value="Protein kinase-like (PK-like)"/>
    <property type="match status" value="1"/>
</dbReference>
<dbReference type="PANTHER" id="PTHR44329:SF288">
    <property type="entry name" value="MITOGEN-ACTIVATED PROTEIN KINASE KINASE KINASE 20"/>
    <property type="match status" value="1"/>
</dbReference>
<keyword evidence="2" id="KW-0547">Nucleotide-binding</keyword>
<keyword evidence="3 6" id="KW-0418">Kinase</keyword>
<keyword evidence="4" id="KW-0067">ATP-binding</keyword>
<dbReference type="GO" id="GO:0004674">
    <property type="term" value="F:protein serine/threonine kinase activity"/>
    <property type="evidence" value="ECO:0007669"/>
    <property type="project" value="TreeGrafter"/>
</dbReference>
<evidence type="ECO:0000259" key="5">
    <source>
        <dbReference type="PROSITE" id="PS50011"/>
    </source>
</evidence>
<dbReference type="Pfam" id="PF07714">
    <property type="entry name" value="PK_Tyr_Ser-Thr"/>
    <property type="match status" value="1"/>
</dbReference>